<reference evidence="14" key="1">
    <citation type="journal article" date="2011" name="Genome Res.">
        <title>Phylogeny-wide analysis of social amoeba genomes highlights ancient origins for complex intercellular communication.</title>
        <authorList>
            <person name="Heidel A.J."/>
            <person name="Lawal H.M."/>
            <person name="Felder M."/>
            <person name="Schilde C."/>
            <person name="Helps N.R."/>
            <person name="Tunggal B."/>
            <person name="Rivero F."/>
            <person name="John U."/>
            <person name="Schleicher M."/>
            <person name="Eichinger L."/>
            <person name="Platzer M."/>
            <person name="Noegel A.A."/>
            <person name="Schaap P."/>
            <person name="Gloeckner G."/>
        </authorList>
    </citation>
    <scope>NUCLEOTIDE SEQUENCE [LARGE SCALE GENOMIC DNA]</scope>
    <source>
        <strain evidence="14">SH3</strain>
    </source>
</reference>
<dbReference type="Pfam" id="PF05190">
    <property type="entry name" value="MutS_IV"/>
    <property type="match status" value="1"/>
</dbReference>
<evidence type="ECO:0000259" key="12">
    <source>
        <dbReference type="PROSITE" id="PS00486"/>
    </source>
</evidence>
<keyword evidence="9" id="KW-0539">Nucleus</keyword>
<dbReference type="Pfam" id="PF00488">
    <property type="entry name" value="MutS_V"/>
    <property type="match status" value="1"/>
</dbReference>
<accession>F4Q060</accession>
<dbReference type="PANTHER" id="PTHR11361:SF35">
    <property type="entry name" value="DNA MISMATCH REPAIR PROTEIN MSH2"/>
    <property type="match status" value="1"/>
</dbReference>
<dbReference type="SUPFAM" id="SSF53150">
    <property type="entry name" value="DNA repair protein MutS, domain II"/>
    <property type="match status" value="1"/>
</dbReference>
<dbReference type="InterPro" id="IPR000432">
    <property type="entry name" value="DNA_mismatch_repair_MutS_C"/>
</dbReference>
<evidence type="ECO:0000256" key="11">
    <source>
        <dbReference type="SAM" id="MobiDB-lite"/>
    </source>
</evidence>
<keyword evidence="8" id="KW-0234">DNA repair</keyword>
<dbReference type="SMART" id="SM00533">
    <property type="entry name" value="MUTSd"/>
    <property type="match status" value="1"/>
</dbReference>
<dbReference type="GO" id="GO:0051053">
    <property type="term" value="P:negative regulation of DNA metabolic process"/>
    <property type="evidence" value="ECO:0007669"/>
    <property type="project" value="UniProtKB-ARBA"/>
</dbReference>
<dbReference type="SMART" id="SM00534">
    <property type="entry name" value="MUTSac"/>
    <property type="match status" value="1"/>
</dbReference>
<feature type="region of interest" description="Disordered" evidence="11">
    <location>
        <begin position="80"/>
        <end position="101"/>
    </location>
</feature>
<evidence type="ECO:0000256" key="5">
    <source>
        <dbReference type="ARBA" id="ARBA00022763"/>
    </source>
</evidence>
<dbReference type="GO" id="GO:0030983">
    <property type="term" value="F:mismatched DNA binding"/>
    <property type="evidence" value="ECO:0007669"/>
    <property type="project" value="InterPro"/>
</dbReference>
<dbReference type="GO" id="GO:0032301">
    <property type="term" value="C:MutSalpha complex"/>
    <property type="evidence" value="ECO:0007669"/>
    <property type="project" value="TreeGrafter"/>
</dbReference>
<dbReference type="Gene3D" id="3.30.420.110">
    <property type="entry name" value="MutS, connector domain"/>
    <property type="match status" value="1"/>
</dbReference>
<name>F4Q060_CACFS</name>
<evidence type="ECO:0000256" key="2">
    <source>
        <dbReference type="ARBA" id="ARBA00006271"/>
    </source>
</evidence>
<dbReference type="OMA" id="LVRFPQK"/>
<feature type="domain" description="DNA mismatch repair proteins mutS family" evidence="12">
    <location>
        <begin position="763"/>
        <end position="779"/>
    </location>
</feature>
<dbReference type="Proteomes" id="UP000007797">
    <property type="component" value="Unassembled WGS sequence"/>
</dbReference>
<dbReference type="InterPro" id="IPR036187">
    <property type="entry name" value="DNA_mismatch_repair_MutS_sf"/>
</dbReference>
<evidence type="ECO:0000256" key="10">
    <source>
        <dbReference type="ARBA" id="ARBA00073545"/>
    </source>
</evidence>
<dbReference type="CDD" id="cd03285">
    <property type="entry name" value="ABC_MSH2_euk"/>
    <property type="match status" value="1"/>
</dbReference>
<dbReference type="FunFam" id="3.30.420.110:FF:000002">
    <property type="entry name" value="DNA mismatch repair protein"/>
    <property type="match status" value="1"/>
</dbReference>
<dbReference type="GO" id="GO:0140664">
    <property type="term" value="F:ATP-dependent DNA damage sensor activity"/>
    <property type="evidence" value="ECO:0007669"/>
    <property type="project" value="InterPro"/>
</dbReference>
<evidence type="ECO:0000256" key="8">
    <source>
        <dbReference type="ARBA" id="ARBA00023204"/>
    </source>
</evidence>
<keyword evidence="5" id="KW-0227">DNA damage</keyword>
<evidence type="ECO:0000256" key="3">
    <source>
        <dbReference type="ARBA" id="ARBA00019549"/>
    </source>
</evidence>
<evidence type="ECO:0000256" key="6">
    <source>
        <dbReference type="ARBA" id="ARBA00022840"/>
    </source>
</evidence>
<dbReference type="PROSITE" id="PS00486">
    <property type="entry name" value="DNA_MISMATCH_REPAIR_2"/>
    <property type="match status" value="1"/>
</dbReference>
<gene>
    <name evidence="13" type="primary">msh2</name>
    <name evidence="13" type="ORF">DFA_02479</name>
</gene>
<comment type="subcellular location">
    <subcellularLocation>
        <location evidence="1">Nucleus</location>
    </subcellularLocation>
</comment>
<dbReference type="OrthoDB" id="295033at2759"/>
<organism evidence="13 14">
    <name type="scientific">Cavenderia fasciculata</name>
    <name type="common">Slime mold</name>
    <name type="synonym">Dictyostelium fasciculatum</name>
    <dbReference type="NCBI Taxonomy" id="261658"/>
    <lineage>
        <taxon>Eukaryota</taxon>
        <taxon>Amoebozoa</taxon>
        <taxon>Evosea</taxon>
        <taxon>Eumycetozoa</taxon>
        <taxon>Dictyostelia</taxon>
        <taxon>Acytosteliales</taxon>
        <taxon>Cavenderiaceae</taxon>
        <taxon>Cavenderia</taxon>
    </lineage>
</organism>
<evidence type="ECO:0000256" key="1">
    <source>
        <dbReference type="ARBA" id="ARBA00004123"/>
    </source>
</evidence>
<dbReference type="FunFam" id="3.40.50.300:FF:000925">
    <property type="entry name" value="DNA mismatch repair protein MSH2"/>
    <property type="match status" value="1"/>
</dbReference>
<dbReference type="InterPro" id="IPR045076">
    <property type="entry name" value="MutS"/>
</dbReference>
<dbReference type="GO" id="GO:0005524">
    <property type="term" value="F:ATP binding"/>
    <property type="evidence" value="ECO:0007669"/>
    <property type="project" value="UniProtKB-KW"/>
</dbReference>
<dbReference type="Gene3D" id="3.40.1170.10">
    <property type="entry name" value="DNA repair protein MutS, domain I"/>
    <property type="match status" value="1"/>
</dbReference>
<keyword evidence="14" id="KW-1185">Reference proteome</keyword>
<dbReference type="InterPro" id="IPR016151">
    <property type="entry name" value="DNA_mismatch_repair_MutS_N"/>
</dbReference>
<dbReference type="SUPFAM" id="SSF48334">
    <property type="entry name" value="DNA repair protein MutS, domain III"/>
    <property type="match status" value="1"/>
</dbReference>
<dbReference type="GeneID" id="14870808"/>
<dbReference type="InterPro" id="IPR007861">
    <property type="entry name" value="DNA_mismatch_repair_MutS_clamp"/>
</dbReference>
<evidence type="ECO:0000256" key="4">
    <source>
        <dbReference type="ARBA" id="ARBA00022741"/>
    </source>
</evidence>
<dbReference type="Pfam" id="PF05192">
    <property type="entry name" value="MutS_III"/>
    <property type="match status" value="1"/>
</dbReference>
<dbReference type="Pfam" id="PF05188">
    <property type="entry name" value="MutS_II"/>
    <property type="match status" value="1"/>
</dbReference>
<evidence type="ECO:0000313" key="14">
    <source>
        <dbReference type="Proteomes" id="UP000007797"/>
    </source>
</evidence>
<dbReference type="InterPro" id="IPR027417">
    <property type="entry name" value="P-loop_NTPase"/>
</dbReference>
<dbReference type="PANTHER" id="PTHR11361">
    <property type="entry name" value="DNA MISMATCH REPAIR PROTEIN MUTS FAMILY MEMBER"/>
    <property type="match status" value="1"/>
</dbReference>
<evidence type="ECO:0000313" key="13">
    <source>
        <dbReference type="EMBL" id="EGG18740.1"/>
    </source>
</evidence>
<dbReference type="InterPro" id="IPR036678">
    <property type="entry name" value="MutS_con_dom_sf"/>
</dbReference>
<comment type="similarity">
    <text evidence="2">Belongs to the DNA mismatch repair MutS family.</text>
</comment>
<dbReference type="RefSeq" id="XP_004357202.1">
    <property type="nucleotide sequence ID" value="XM_004357146.1"/>
</dbReference>
<keyword evidence="6" id="KW-0067">ATP-binding</keyword>
<dbReference type="InterPro" id="IPR007696">
    <property type="entry name" value="DNA_mismatch_repair_MutS_core"/>
</dbReference>
<dbReference type="GO" id="GO:0006298">
    <property type="term" value="P:mismatch repair"/>
    <property type="evidence" value="ECO:0007669"/>
    <property type="project" value="InterPro"/>
</dbReference>
<dbReference type="KEGG" id="dfa:DFA_02479"/>
<proteinExistence type="inferred from homology"/>
<protein>
    <recommendedName>
        <fullName evidence="10">DNA mismatch repair protein MSH2</fullName>
    </recommendedName>
    <alternativeName>
        <fullName evidence="3">DNA mismatch repair protein Msh2</fullName>
    </alternativeName>
</protein>
<evidence type="ECO:0000256" key="7">
    <source>
        <dbReference type="ARBA" id="ARBA00023125"/>
    </source>
</evidence>
<dbReference type="GO" id="GO:0006312">
    <property type="term" value="P:mitotic recombination"/>
    <property type="evidence" value="ECO:0007669"/>
    <property type="project" value="TreeGrafter"/>
</dbReference>
<evidence type="ECO:0000256" key="9">
    <source>
        <dbReference type="ARBA" id="ARBA00023242"/>
    </source>
</evidence>
<dbReference type="InterPro" id="IPR011184">
    <property type="entry name" value="DNA_mismatch_repair_Msh2"/>
</dbReference>
<dbReference type="InterPro" id="IPR032642">
    <property type="entry name" value="Msh2_ATP-bd"/>
</dbReference>
<dbReference type="NCBIfam" id="NF003810">
    <property type="entry name" value="PRK05399.1"/>
    <property type="match status" value="1"/>
</dbReference>
<keyword evidence="7" id="KW-0238">DNA-binding</keyword>
<dbReference type="Gene3D" id="3.40.50.300">
    <property type="entry name" value="P-loop containing nucleotide triphosphate hydrolases"/>
    <property type="match status" value="1"/>
</dbReference>
<dbReference type="Gene3D" id="1.10.1420.10">
    <property type="match status" value="2"/>
</dbReference>
<sequence>MDTSTSNDQSTTVASSLKEDKGFTTFYRSLETVQDSTIRFFDRKGYYSIHGQDAIYVALLHFKTKKALKYWANDLAPTKKKQKLGNSSSSSLDSIATAEEDDEESNNGLAYLTVRDGIEFEGIVQKLFEQKQKVEVWAPKASRVGQWEIIKKGSPGNLQMFEDILNIKDQSLMVALRVSTIEGNRVIGAAFGDSTLKTIGVLQFIDNDHLSNLSSFLLQMGIKECLISVDKKNSVDCKKVMDKLQDSEVPFTEVPNSDFNTKNIEQDLTRLLGSINNVLNEIEKELAMQSLSCLIKHLDLLSNQSYFGKFKLVSFNLDNFMRLDAATFKGLNIISSDPTNKQGMSIFNLLDKCNTPMGSRKLSQWVRQPLVDQEEIETRLNFVEIFVNALELRQALRSNDLKKIGDLERLSKKLVGGKATLEDVVNLYGVVQRLSVLLSSLRSYEDQGSEMVESTFTQPLEQIIAEFQQFSAMVEKTVDLDQAYETHEYVIRSSFSDELSEIHNKKQNCMKKINQLREKIADDLGIDEARVKLHQSDKDGYLVRLSRKDEKLIRGNAKYIVYGTQKDGVRFSTSDIRKLNEAYMSSSVQYNEKQQGLVQRALEITTSFVPLIDDLCSLIATLDVFASLGHVSSSAPSPYVRPIVHPMGKGNITIVGGRHPCVEVQDNVNFISNDIDLTRDKSTFQIITGPNMGGKSTFIRQVGIITLMAQIGCFVPAEQAEISIVDCILTRIGAGDSQLRGVSTFMAEMLETAYILKTATKNSLIIIDELGRGTSTYDGFGLAWGIAEYICHQIGAFCLFATHFHELTVLQEILPLTVKNLHVQANVNDHSGLTLMYKVKEGACDQSFGIHVAIMAGFPDQVVQVARLKAKELESFESNSLASLDSVSQFIQDFKSLDMQQQDQDKVFNLVNNLLSKYQLNLD</sequence>
<keyword evidence="4" id="KW-0547">Nucleotide-binding</keyword>
<dbReference type="PIRSF" id="PIRSF005813">
    <property type="entry name" value="MSH2"/>
    <property type="match status" value="1"/>
</dbReference>
<dbReference type="InterPro" id="IPR007860">
    <property type="entry name" value="DNA_mmatch_repair_MutS_con_dom"/>
</dbReference>
<dbReference type="SUPFAM" id="SSF52540">
    <property type="entry name" value="P-loop containing nucleoside triphosphate hydrolases"/>
    <property type="match status" value="1"/>
</dbReference>
<dbReference type="AlphaFoldDB" id="F4Q060"/>
<dbReference type="EMBL" id="GL883017">
    <property type="protein sequence ID" value="EGG18740.1"/>
    <property type="molecule type" value="Genomic_DNA"/>
</dbReference>
<dbReference type="STRING" id="1054147.F4Q060"/>